<dbReference type="GO" id="GO:0009289">
    <property type="term" value="C:pilus"/>
    <property type="evidence" value="ECO:0007669"/>
    <property type="project" value="UniProtKB-SubCell"/>
</dbReference>
<dbReference type="EMBL" id="VHQI01000012">
    <property type="protein sequence ID" value="TPW40714.1"/>
    <property type="molecule type" value="Genomic_DNA"/>
</dbReference>
<keyword evidence="4" id="KW-0281">Fimbrium</keyword>
<evidence type="ECO:0000313" key="7">
    <source>
        <dbReference type="Proteomes" id="UP000319523"/>
    </source>
</evidence>
<evidence type="ECO:0000256" key="5">
    <source>
        <dbReference type="SAM" id="SignalP"/>
    </source>
</evidence>
<reference evidence="6 7" key="1">
    <citation type="submission" date="2019-06" db="EMBL/GenBank/DDBJ databases">
        <authorList>
            <person name="Yang Y."/>
        </authorList>
    </citation>
    <scope>NUCLEOTIDE SEQUENCE [LARGE SCALE GENOMIC DNA]</scope>
    <source>
        <strain evidence="6 7">BIT-26</strain>
    </source>
</reference>
<dbReference type="GO" id="GO:0043709">
    <property type="term" value="P:cell adhesion involved in single-species biofilm formation"/>
    <property type="evidence" value="ECO:0007669"/>
    <property type="project" value="TreeGrafter"/>
</dbReference>
<dbReference type="PANTHER" id="PTHR33420:SF3">
    <property type="entry name" value="FIMBRIAL SUBUNIT ELFA"/>
    <property type="match status" value="1"/>
</dbReference>
<sequence>MKKTLLGTIVAVAFSSAVLPASASNGTITINGKIESNTCVAKVNGTNKDATVTLNPLNASSLATAGATAGYASFTIALTDCGTATNKVNAFFEPGSTVDMDTGYLNNVAATTPAQNVQIQLLNKNGGVIQVGDAESARVVQETIANGTATMKYGVRYFAKGAVTGGNVSTNVTYSIEYN</sequence>
<dbReference type="PANTHER" id="PTHR33420">
    <property type="entry name" value="FIMBRIAL SUBUNIT ELFA-RELATED"/>
    <property type="match status" value="1"/>
</dbReference>
<protein>
    <submittedName>
        <fullName evidence="6">Type 1 fimbrial protein</fullName>
    </submittedName>
</protein>
<feature type="chain" id="PRO_5021233040" evidence="5">
    <location>
        <begin position="24"/>
        <end position="179"/>
    </location>
</feature>
<gene>
    <name evidence="6" type="ORF">FKM52_17510</name>
</gene>
<dbReference type="Proteomes" id="UP000319523">
    <property type="component" value="Unassembled WGS sequence"/>
</dbReference>
<name>A0A506V4C0_9GAMM</name>
<dbReference type="InterPro" id="IPR008966">
    <property type="entry name" value="Adhesion_dom_sf"/>
</dbReference>
<feature type="signal peptide" evidence="5">
    <location>
        <begin position="1"/>
        <end position="23"/>
    </location>
</feature>
<dbReference type="Gene3D" id="2.60.40.1090">
    <property type="entry name" value="Fimbrial-type adhesion domain"/>
    <property type="match status" value="1"/>
</dbReference>
<keyword evidence="7" id="KW-1185">Reference proteome</keyword>
<dbReference type="SUPFAM" id="SSF49401">
    <property type="entry name" value="Bacterial adhesins"/>
    <property type="match status" value="1"/>
</dbReference>
<evidence type="ECO:0000256" key="1">
    <source>
        <dbReference type="ARBA" id="ARBA00004561"/>
    </source>
</evidence>
<organism evidence="6 7">
    <name type="scientific">Mixta tenebrionis</name>
    <dbReference type="NCBI Taxonomy" id="2562439"/>
    <lineage>
        <taxon>Bacteria</taxon>
        <taxon>Pseudomonadati</taxon>
        <taxon>Pseudomonadota</taxon>
        <taxon>Gammaproteobacteria</taxon>
        <taxon>Enterobacterales</taxon>
        <taxon>Erwiniaceae</taxon>
        <taxon>Mixta</taxon>
    </lineage>
</organism>
<evidence type="ECO:0000256" key="4">
    <source>
        <dbReference type="ARBA" id="ARBA00023263"/>
    </source>
</evidence>
<dbReference type="AlphaFoldDB" id="A0A506V4C0"/>
<dbReference type="Pfam" id="PF16970">
    <property type="entry name" value="FimA"/>
    <property type="match status" value="1"/>
</dbReference>
<dbReference type="InterPro" id="IPR050263">
    <property type="entry name" value="Bact_Fimbrial_Adh_Pro"/>
</dbReference>
<accession>A0A506V4C0</accession>
<evidence type="ECO:0000313" key="6">
    <source>
        <dbReference type="EMBL" id="TPW40714.1"/>
    </source>
</evidence>
<dbReference type="OrthoDB" id="7030999at2"/>
<comment type="caution">
    <text evidence="6">The sequence shown here is derived from an EMBL/GenBank/DDBJ whole genome shotgun (WGS) entry which is preliminary data.</text>
</comment>
<dbReference type="RefSeq" id="WP_141177441.1">
    <property type="nucleotide sequence ID" value="NZ_JBHUFX010000002.1"/>
</dbReference>
<dbReference type="InterPro" id="IPR036937">
    <property type="entry name" value="Adhesion_dom_fimbrial_sf"/>
</dbReference>
<dbReference type="InterPro" id="IPR039458">
    <property type="entry name" value="FimA-like"/>
</dbReference>
<evidence type="ECO:0000256" key="2">
    <source>
        <dbReference type="ARBA" id="ARBA00006671"/>
    </source>
</evidence>
<proteinExistence type="inferred from homology"/>
<comment type="similarity">
    <text evidence="2">Belongs to the fimbrial protein family.</text>
</comment>
<comment type="subcellular location">
    <subcellularLocation>
        <location evidence="1">Fimbrium</location>
    </subcellularLocation>
</comment>
<keyword evidence="3 5" id="KW-0732">Signal</keyword>
<evidence type="ECO:0000256" key="3">
    <source>
        <dbReference type="ARBA" id="ARBA00022729"/>
    </source>
</evidence>